<feature type="transmembrane region" description="Helical" evidence="1">
    <location>
        <begin position="46"/>
        <end position="66"/>
    </location>
</feature>
<protein>
    <submittedName>
        <fullName evidence="2">Uncharacterized protein</fullName>
    </submittedName>
</protein>
<name>A0A919JAT1_9ACTN</name>
<comment type="caution">
    <text evidence="2">The sequence shown here is derived from an EMBL/GenBank/DDBJ whole genome shotgun (WGS) entry which is preliminary data.</text>
</comment>
<proteinExistence type="predicted"/>
<dbReference type="EMBL" id="BOMM01000094">
    <property type="protein sequence ID" value="GIE16649.1"/>
    <property type="molecule type" value="Genomic_DNA"/>
</dbReference>
<dbReference type="Proteomes" id="UP000598174">
    <property type="component" value="Unassembled WGS sequence"/>
</dbReference>
<evidence type="ECO:0000313" key="2">
    <source>
        <dbReference type="EMBL" id="GIE16649.1"/>
    </source>
</evidence>
<gene>
    <name evidence="2" type="ORF">Afe05nite_84890</name>
</gene>
<organism evidence="2 3">
    <name type="scientific">Paractinoplanes ferrugineus</name>
    <dbReference type="NCBI Taxonomy" id="113564"/>
    <lineage>
        <taxon>Bacteria</taxon>
        <taxon>Bacillati</taxon>
        <taxon>Actinomycetota</taxon>
        <taxon>Actinomycetes</taxon>
        <taxon>Micromonosporales</taxon>
        <taxon>Micromonosporaceae</taxon>
        <taxon>Paractinoplanes</taxon>
    </lineage>
</organism>
<sequence length="311" mass="33145">MDDGGRNEWSRLLAESLRANADDAPSDDGLLSSVRLRSSRYRRRRIATVLAAAVVTLAVVVPAALLSAARTDRTGPAPAAPDPQRLVAEFSAPAFPYTLAASAGLRPPVASMRDGDLIAFFEAPEPLHHADTTVTVSARPPASAGDPISVRVRGRTGTLTTVDREPARQLSLVWSEAGRWIRLATDDTYTPQQVVQLAEALVPASIPVLPPFRLDLSPAGLEVSTVTQSRISFGALEVILRKRRPLGATDRTVGPYPASLTRGPAGTTLDVDVTDWDATLEIRAASSLGLDDAQLLRFAAGVHILNRSDPE</sequence>
<keyword evidence="1" id="KW-0472">Membrane</keyword>
<dbReference type="RefSeq" id="WP_203822970.1">
    <property type="nucleotide sequence ID" value="NZ_BAAABP010000023.1"/>
</dbReference>
<keyword evidence="3" id="KW-1185">Reference proteome</keyword>
<accession>A0A919JAT1</accession>
<evidence type="ECO:0000313" key="3">
    <source>
        <dbReference type="Proteomes" id="UP000598174"/>
    </source>
</evidence>
<dbReference type="AlphaFoldDB" id="A0A919JAT1"/>
<keyword evidence="1" id="KW-1133">Transmembrane helix</keyword>
<evidence type="ECO:0000256" key="1">
    <source>
        <dbReference type="SAM" id="Phobius"/>
    </source>
</evidence>
<keyword evidence="1" id="KW-0812">Transmembrane</keyword>
<reference evidence="2" key="1">
    <citation type="submission" date="2021-01" db="EMBL/GenBank/DDBJ databases">
        <title>Whole genome shotgun sequence of Actinoplanes ferrugineus NBRC 15555.</title>
        <authorList>
            <person name="Komaki H."/>
            <person name="Tamura T."/>
        </authorList>
    </citation>
    <scope>NUCLEOTIDE SEQUENCE</scope>
    <source>
        <strain evidence="2">NBRC 15555</strain>
    </source>
</reference>